<dbReference type="RefSeq" id="WP_380891298.1">
    <property type="nucleotide sequence ID" value="NZ_JBHUDY010000003.1"/>
</dbReference>
<dbReference type="Proteomes" id="UP001597115">
    <property type="component" value="Unassembled WGS sequence"/>
</dbReference>
<dbReference type="InterPro" id="IPR009781">
    <property type="entry name" value="DUF1345"/>
</dbReference>
<organism evidence="2 3">
    <name type="scientific">Sphingomonas tabacisoli</name>
    <dbReference type="NCBI Taxonomy" id="2249466"/>
    <lineage>
        <taxon>Bacteria</taxon>
        <taxon>Pseudomonadati</taxon>
        <taxon>Pseudomonadota</taxon>
        <taxon>Alphaproteobacteria</taxon>
        <taxon>Sphingomonadales</taxon>
        <taxon>Sphingomonadaceae</taxon>
        <taxon>Sphingomonas</taxon>
    </lineage>
</organism>
<name>A0ABW4I925_9SPHN</name>
<sequence>MRPVGSYIAPERFLAFIVVLGLATWLAMYHFAWNRAAMIGFDIAALVFLASISTLLRRHDVADMRTLARRNDANRVLLLFVSGAVIVAILVAVGAEVTERDQMDVWAKALVIATLALAWLFSNSVYALHYAHIYYLPEITSGRDRAGIDFPGKREPDYSDFVYFAFTLGMTFQTSDTAISSRAVRRVVILHCFAAFVFNIGVLAFTINVLGSGGS</sequence>
<feature type="transmembrane region" description="Helical" evidence="1">
    <location>
        <begin position="12"/>
        <end position="31"/>
    </location>
</feature>
<proteinExistence type="predicted"/>
<keyword evidence="3" id="KW-1185">Reference proteome</keyword>
<feature type="transmembrane region" description="Helical" evidence="1">
    <location>
        <begin position="105"/>
        <end position="128"/>
    </location>
</feature>
<feature type="transmembrane region" description="Helical" evidence="1">
    <location>
        <begin position="76"/>
        <end position="93"/>
    </location>
</feature>
<keyword evidence="1" id="KW-0472">Membrane</keyword>
<feature type="transmembrane region" description="Helical" evidence="1">
    <location>
        <begin position="188"/>
        <end position="210"/>
    </location>
</feature>
<protein>
    <submittedName>
        <fullName evidence="2">DUF1345 domain-containing protein</fullName>
    </submittedName>
</protein>
<dbReference type="EMBL" id="JBHUDY010000003">
    <property type="protein sequence ID" value="MFD1613309.1"/>
    <property type="molecule type" value="Genomic_DNA"/>
</dbReference>
<accession>A0ABW4I925</accession>
<evidence type="ECO:0000256" key="1">
    <source>
        <dbReference type="SAM" id="Phobius"/>
    </source>
</evidence>
<keyword evidence="1" id="KW-0812">Transmembrane</keyword>
<evidence type="ECO:0000313" key="3">
    <source>
        <dbReference type="Proteomes" id="UP001597115"/>
    </source>
</evidence>
<feature type="transmembrane region" description="Helical" evidence="1">
    <location>
        <begin position="37"/>
        <end position="56"/>
    </location>
</feature>
<gene>
    <name evidence="2" type="ORF">ACFSCW_16020</name>
</gene>
<comment type="caution">
    <text evidence="2">The sequence shown here is derived from an EMBL/GenBank/DDBJ whole genome shotgun (WGS) entry which is preliminary data.</text>
</comment>
<evidence type="ECO:0000313" key="2">
    <source>
        <dbReference type="EMBL" id="MFD1613309.1"/>
    </source>
</evidence>
<dbReference type="Pfam" id="PF07077">
    <property type="entry name" value="DUF1345"/>
    <property type="match status" value="1"/>
</dbReference>
<reference evidence="3" key="1">
    <citation type="journal article" date="2019" name="Int. J. Syst. Evol. Microbiol.">
        <title>The Global Catalogue of Microorganisms (GCM) 10K type strain sequencing project: providing services to taxonomists for standard genome sequencing and annotation.</title>
        <authorList>
            <consortium name="The Broad Institute Genomics Platform"/>
            <consortium name="The Broad Institute Genome Sequencing Center for Infectious Disease"/>
            <person name="Wu L."/>
            <person name="Ma J."/>
        </authorList>
    </citation>
    <scope>NUCLEOTIDE SEQUENCE [LARGE SCALE GENOMIC DNA]</scope>
    <source>
        <strain evidence="3">CGMCC 1.16275</strain>
    </source>
</reference>
<keyword evidence="1" id="KW-1133">Transmembrane helix</keyword>